<keyword evidence="2" id="KW-1185">Reference proteome</keyword>
<sequence>MSYCCTQKVDQDDLFSDGEDEDWDNEILAYLEFVVNGEQKRCEVVKGENIIGRDLDAQSTTKIIIDDLVSLRLLIT</sequence>
<reference evidence="1 2" key="2">
    <citation type="submission" date="2018-11" db="EMBL/GenBank/DDBJ databases">
        <authorList>
            <consortium name="Pathogen Informatics"/>
        </authorList>
    </citation>
    <scope>NUCLEOTIDE SEQUENCE [LARGE SCALE GENOMIC DNA]</scope>
</reference>
<proteinExistence type="predicted"/>
<evidence type="ECO:0000313" key="1">
    <source>
        <dbReference type="EMBL" id="VDK57964.1"/>
    </source>
</evidence>
<protein>
    <submittedName>
        <fullName evidence="3">TMV resistance protein N-like</fullName>
    </submittedName>
</protein>
<dbReference type="Proteomes" id="UP000267096">
    <property type="component" value="Unassembled WGS sequence"/>
</dbReference>
<accession>A0A0M3K800</accession>
<evidence type="ECO:0000313" key="2">
    <source>
        <dbReference type="Proteomes" id="UP000267096"/>
    </source>
</evidence>
<dbReference type="EMBL" id="UYRR01033149">
    <property type="protein sequence ID" value="VDK57964.1"/>
    <property type="molecule type" value="Genomic_DNA"/>
</dbReference>
<name>A0A0M3K800_ANISI</name>
<gene>
    <name evidence="1" type="ORF">ASIM_LOCUS16498</name>
</gene>
<dbReference type="AlphaFoldDB" id="A0A0M3K800"/>
<organism evidence="3">
    <name type="scientific">Anisakis simplex</name>
    <name type="common">Herring worm</name>
    <dbReference type="NCBI Taxonomy" id="6269"/>
    <lineage>
        <taxon>Eukaryota</taxon>
        <taxon>Metazoa</taxon>
        <taxon>Ecdysozoa</taxon>
        <taxon>Nematoda</taxon>
        <taxon>Chromadorea</taxon>
        <taxon>Rhabditida</taxon>
        <taxon>Spirurina</taxon>
        <taxon>Ascaridomorpha</taxon>
        <taxon>Ascaridoidea</taxon>
        <taxon>Anisakidae</taxon>
        <taxon>Anisakis</taxon>
        <taxon>Anisakis simplex complex</taxon>
    </lineage>
</organism>
<reference evidence="3" key="1">
    <citation type="submission" date="2017-02" db="UniProtKB">
        <authorList>
            <consortium name="WormBaseParasite"/>
        </authorList>
    </citation>
    <scope>IDENTIFICATION</scope>
</reference>
<dbReference type="WBParaSite" id="ASIM_0001709101-mRNA-1">
    <property type="protein sequence ID" value="ASIM_0001709101-mRNA-1"/>
    <property type="gene ID" value="ASIM_0001709101"/>
</dbReference>
<evidence type="ECO:0000313" key="3">
    <source>
        <dbReference type="WBParaSite" id="ASIM_0001709101-mRNA-1"/>
    </source>
</evidence>